<feature type="region of interest" description="Disordered" evidence="1">
    <location>
        <begin position="52"/>
        <end position="73"/>
    </location>
</feature>
<accession>A0A2S8BM07</accession>
<reference evidence="2 3" key="1">
    <citation type="journal article" date="2017" name="Int. J. Syst. Evol. Microbiol.">
        <title>Mycobacterium talmoniae sp. nov., a slowly growing mycobacterium isolated from human respiratory samples.</title>
        <authorList>
            <person name="Davidson R.M."/>
            <person name="DeGroote M.A."/>
            <person name="Marola J.L."/>
            <person name="Buss S."/>
            <person name="Jones V."/>
            <person name="McNeil M.R."/>
            <person name="Freifeld A.G."/>
            <person name="Elaine Epperson L."/>
            <person name="Hasan N.A."/>
            <person name="Jackson M."/>
            <person name="Iwen P.C."/>
            <person name="Salfinger M."/>
            <person name="Strong M."/>
        </authorList>
    </citation>
    <scope>NUCLEOTIDE SEQUENCE [LARGE SCALE GENOMIC DNA]</scope>
    <source>
        <strain evidence="2 3">ATCC BAA-2683</strain>
    </source>
</reference>
<protein>
    <submittedName>
        <fullName evidence="2">Uncharacterized protein</fullName>
    </submittedName>
</protein>
<dbReference type="AlphaFoldDB" id="A0A2S8BM07"/>
<evidence type="ECO:0000313" key="3">
    <source>
        <dbReference type="Proteomes" id="UP000238296"/>
    </source>
</evidence>
<feature type="compositionally biased region" description="Low complexity" evidence="1">
    <location>
        <begin position="52"/>
        <end position="64"/>
    </location>
</feature>
<organism evidence="2 3">
    <name type="scientific">Mycobacterium talmoniae</name>
    <dbReference type="NCBI Taxonomy" id="1858794"/>
    <lineage>
        <taxon>Bacteria</taxon>
        <taxon>Bacillati</taxon>
        <taxon>Actinomycetota</taxon>
        <taxon>Actinomycetes</taxon>
        <taxon>Mycobacteriales</taxon>
        <taxon>Mycobacteriaceae</taxon>
        <taxon>Mycobacterium</taxon>
    </lineage>
</organism>
<dbReference type="EMBL" id="PPEA01000301">
    <property type="protein sequence ID" value="PQM47663.1"/>
    <property type="molecule type" value="Genomic_DNA"/>
</dbReference>
<evidence type="ECO:0000256" key="1">
    <source>
        <dbReference type="SAM" id="MobiDB-lite"/>
    </source>
</evidence>
<evidence type="ECO:0000313" key="2">
    <source>
        <dbReference type="EMBL" id="PQM47663.1"/>
    </source>
</evidence>
<proteinExistence type="predicted"/>
<comment type="caution">
    <text evidence="2">The sequence shown here is derived from an EMBL/GenBank/DDBJ whole genome shotgun (WGS) entry which is preliminary data.</text>
</comment>
<name>A0A2S8BM07_9MYCO</name>
<feature type="region of interest" description="Disordered" evidence="1">
    <location>
        <begin position="1"/>
        <end position="20"/>
    </location>
</feature>
<dbReference type="Proteomes" id="UP000238296">
    <property type="component" value="Unassembled WGS sequence"/>
</dbReference>
<sequence>MVGANPTRSRHGPSSPNAGIRAITSAGLTASSASAVSPKWSITRGEKFSITTSASATSCSSSRRPSSEPRSRVTERLLVFIA</sequence>
<gene>
    <name evidence="2" type="ORF">C1Y40_02123</name>
</gene>